<dbReference type="Pfam" id="PF05883">
    <property type="entry name" value="Baculo_RING"/>
    <property type="match status" value="1"/>
</dbReference>
<dbReference type="EMBL" id="KX855660">
    <property type="protein sequence ID" value="AQQ80409.1"/>
    <property type="molecule type" value="Genomic_DNA"/>
</dbReference>
<protein>
    <submittedName>
        <fullName evidence="1">ORF143</fullName>
    </submittedName>
</protein>
<dbReference type="KEGG" id="vg:39105821"/>
<proteinExistence type="predicted"/>
<name>A0A1S5YE22_9BBAC</name>
<dbReference type="RefSeq" id="YP_009345861.1">
    <property type="nucleotide sequence ID" value="NC_033780.2"/>
</dbReference>
<dbReference type="InterPro" id="IPR008573">
    <property type="entry name" value="Baculovirus_U-box/Ring-like"/>
</dbReference>
<dbReference type="GeneID" id="39105821"/>
<accession>A0A1S5YE22</accession>
<keyword evidence="2" id="KW-1185">Reference proteome</keyword>
<organism evidence="1 2">
    <name type="scientific">Betabaculovirus altermyunipunctae</name>
    <dbReference type="NCBI Taxonomy" id="3051996"/>
    <lineage>
        <taxon>Viruses</taxon>
        <taxon>Viruses incertae sedis</taxon>
        <taxon>Naldaviricetes</taxon>
        <taxon>Lefavirales</taxon>
        <taxon>Baculoviridae</taxon>
        <taxon>Betabaculovirus</taxon>
    </lineage>
</organism>
<dbReference type="Proteomes" id="UP000203651">
    <property type="component" value="Segment"/>
</dbReference>
<evidence type="ECO:0000313" key="2">
    <source>
        <dbReference type="Proteomes" id="UP000203651"/>
    </source>
</evidence>
<evidence type="ECO:0000313" key="1">
    <source>
        <dbReference type="EMBL" id="AQQ80409.1"/>
    </source>
</evidence>
<reference evidence="1 2" key="1">
    <citation type="journal article" date="2017" name="PLoS ONE">
        <title>The Complete Genome Sequence of a Second Distinct Betabaculovirus from the True Armyworm, Mythimna unipuncta.</title>
        <authorList>
            <person name="Harrison R.L."/>
            <person name="Rowley D.L."/>
            <person name="Mowery J."/>
            <person name="Bauchan G.R."/>
            <person name="Theilmann D.A."/>
            <person name="Rohrmann G.F."/>
            <person name="Erlandson M.A."/>
        </authorList>
    </citation>
    <scope>NUCLEOTIDE SEQUENCE [LARGE SCALE GENOMIC DNA]</scope>
    <source>
        <strain evidence="1">MyunGV#8</strain>
    </source>
</reference>
<sequence length="139" mass="16106">MVFFITTSTNSQPKQMLERIIESQEGLECAICCSEIDKSHPGVVNITCGGMADLEHLFCEACDKKFEKNDPYKREIVYRFVYPFRDDKAAVSFIEKSSKFILSEDDEEKHRSMVDSIKSIVRQEEFRDVCFDFDLGLTH</sequence>